<dbReference type="KEGG" id="sng:SNE_A16640"/>
<dbReference type="STRING" id="331113.SNE_A16640"/>
<name>F8L9K4_SIMNZ</name>
<reference evidence="2 3" key="2">
    <citation type="journal article" date="2011" name="Mol. Biol. Evol.">
        <title>Unity in variety--the pan-genome of the Chlamydiae.</title>
        <authorList>
            <person name="Collingro A."/>
            <person name="Tischler P."/>
            <person name="Weinmaier T."/>
            <person name="Penz T."/>
            <person name="Heinz E."/>
            <person name="Brunham R.C."/>
            <person name="Read T.D."/>
            <person name="Bavoil P.M."/>
            <person name="Sachse K."/>
            <person name="Kahane S."/>
            <person name="Friedman M.G."/>
            <person name="Rattei T."/>
            <person name="Myers G.S."/>
            <person name="Horn M."/>
        </authorList>
    </citation>
    <scope>NUCLEOTIDE SEQUENCE [LARGE SCALE GENOMIC DNA]</scope>
    <source>
        <strain evidence="3">ATCC VR-1471 / Z</strain>
    </source>
</reference>
<reference key="1">
    <citation type="journal article" date="2011" name="Mol. Biol. Evol.">
        <title>Unity in variety -- the pan-genome of the Chlamydiae.</title>
        <authorList>
            <person name="Collingro A."/>
            <person name="Tischler P."/>
            <person name="Weinmaier T."/>
            <person name="Penz T."/>
            <person name="Heinz E."/>
            <person name="Brunham R.C."/>
            <person name="Read T.D."/>
            <person name="Bavoil P.M."/>
            <person name="Sachse K."/>
            <person name="Kahane S."/>
            <person name="Friedman M.G."/>
            <person name="Rattei T."/>
            <person name="Myers G.S.A."/>
            <person name="Horn M."/>
        </authorList>
    </citation>
    <scope>NUCLEOTIDE SEQUENCE</scope>
    <source>
        <strain>Z</strain>
    </source>
</reference>
<feature type="chain" id="PRO_5003374121" description="Serine protease" evidence="1">
    <location>
        <begin position="20"/>
        <end position="202"/>
    </location>
</feature>
<keyword evidence="1" id="KW-0732">Signal</keyword>
<dbReference type="PANTHER" id="PTHR22939">
    <property type="entry name" value="SERINE PROTEASE FAMILY S1C HTRA-RELATED"/>
    <property type="match status" value="1"/>
</dbReference>
<dbReference type="Gene3D" id="2.40.10.120">
    <property type="match status" value="1"/>
</dbReference>
<evidence type="ECO:0000256" key="1">
    <source>
        <dbReference type="SAM" id="SignalP"/>
    </source>
</evidence>
<dbReference type="PANTHER" id="PTHR22939:SF129">
    <property type="entry name" value="SERINE PROTEASE HTRA2, MITOCHONDRIAL"/>
    <property type="match status" value="1"/>
</dbReference>
<dbReference type="OrthoDB" id="9807133at2"/>
<accession>F8L9K4</accession>
<dbReference type="InterPro" id="IPR009003">
    <property type="entry name" value="Peptidase_S1_PA"/>
</dbReference>
<dbReference type="GO" id="GO:0006508">
    <property type="term" value="P:proteolysis"/>
    <property type="evidence" value="ECO:0007669"/>
    <property type="project" value="InterPro"/>
</dbReference>
<evidence type="ECO:0000313" key="2">
    <source>
        <dbReference type="EMBL" id="CCB89541.1"/>
    </source>
</evidence>
<dbReference type="RefSeq" id="WP_013944007.1">
    <property type="nucleotide sequence ID" value="NC_015713.1"/>
</dbReference>
<dbReference type="InterPro" id="IPR001940">
    <property type="entry name" value="Peptidase_S1C"/>
</dbReference>
<dbReference type="EMBL" id="FR872582">
    <property type="protein sequence ID" value="CCB89541.1"/>
    <property type="molecule type" value="Genomic_DNA"/>
</dbReference>
<dbReference type="Proteomes" id="UP000000496">
    <property type="component" value="Chromosome gsn.131"/>
</dbReference>
<organism evidence="2 3">
    <name type="scientific">Simkania negevensis (strain ATCC VR-1471 / DSM 27360 / Z)</name>
    <dbReference type="NCBI Taxonomy" id="331113"/>
    <lineage>
        <taxon>Bacteria</taxon>
        <taxon>Pseudomonadati</taxon>
        <taxon>Chlamydiota</taxon>
        <taxon>Chlamydiia</taxon>
        <taxon>Parachlamydiales</taxon>
        <taxon>Simkaniaceae</taxon>
        <taxon>Simkania</taxon>
    </lineage>
</organism>
<keyword evidence="3" id="KW-1185">Reference proteome</keyword>
<protein>
    <recommendedName>
        <fullName evidence="4">Serine protease</fullName>
    </recommendedName>
</protein>
<sequence>MKSFLLASLFCLFNLGLFAASPFVDVATLACFSTVLVHAGEQKECGFIVRGDGLVMTLYHNVKGAASIQVRLPDRTWAKAHLFFGDLESDVALLKLEARDLVPLPLTTTFQIGEWALSAGIPFHKGVTVKKGIVASVEEKNGKDFLLVDFPFNPGDYGGPLLNLEGKVIGMQFANTTTHDVFGVIIPTETLLDIALKWGVFL</sequence>
<evidence type="ECO:0000313" key="3">
    <source>
        <dbReference type="Proteomes" id="UP000000496"/>
    </source>
</evidence>
<dbReference type="PRINTS" id="PR00834">
    <property type="entry name" value="PROTEASES2C"/>
</dbReference>
<gene>
    <name evidence="2" type="ordered locus">SNE_A16640</name>
</gene>
<dbReference type="SUPFAM" id="SSF50494">
    <property type="entry name" value="Trypsin-like serine proteases"/>
    <property type="match status" value="1"/>
</dbReference>
<dbReference type="HOGENOM" id="CLU_1353863_0_0_0"/>
<dbReference type="Pfam" id="PF13365">
    <property type="entry name" value="Trypsin_2"/>
    <property type="match status" value="1"/>
</dbReference>
<evidence type="ECO:0008006" key="4">
    <source>
        <dbReference type="Google" id="ProtNLM"/>
    </source>
</evidence>
<dbReference type="GO" id="GO:0004252">
    <property type="term" value="F:serine-type endopeptidase activity"/>
    <property type="evidence" value="ECO:0007669"/>
    <property type="project" value="InterPro"/>
</dbReference>
<feature type="signal peptide" evidence="1">
    <location>
        <begin position="1"/>
        <end position="19"/>
    </location>
</feature>
<dbReference type="eggNOG" id="COG0265">
    <property type="taxonomic scope" value="Bacteria"/>
</dbReference>
<dbReference type="AlphaFoldDB" id="F8L9K4"/>
<proteinExistence type="predicted"/>